<proteinExistence type="predicted"/>
<sequence length="181" mass="20545">MADFSDFSDRGSVDLALWDQYLVYATAMGMSKRTLRELAKAYPQIQNPDWLDGNATDSLVYWNFRYGSIGATYDDSSRTGTGNGTGLGSGVGTAGSDHLGASFGGHPRFRCAARLRIQRDQRHDSRRNPSVGVQRRVRRQFLGWRRIRRRWRWIRRRFVRRAVSGVLLKVPIALKVKGPVS</sequence>
<dbReference type="Pfam" id="PF20990">
    <property type="entry name" value="DUF2207_C"/>
    <property type="match status" value="1"/>
</dbReference>
<comment type="caution">
    <text evidence="2">The sequence shown here is derived from an EMBL/GenBank/DDBJ whole genome shotgun (WGS) entry which is preliminary data.</text>
</comment>
<reference evidence="2" key="1">
    <citation type="submission" date="2023-10" db="EMBL/GenBank/DDBJ databases">
        <title>Rapid discrimination of Bifidobacterium longum Subspecies based on MALDI-TOF MS and Machine Learning.</title>
        <authorList>
            <person name="Chen J."/>
        </authorList>
    </citation>
    <scope>NUCLEOTIDE SEQUENCE</scope>
    <source>
        <strain evidence="2">YGMCC0039</strain>
    </source>
</reference>
<dbReference type="Proteomes" id="UP001277803">
    <property type="component" value="Unassembled WGS sequence"/>
</dbReference>
<gene>
    <name evidence="2" type="ORF">RS890_08255</name>
</gene>
<evidence type="ECO:0000259" key="1">
    <source>
        <dbReference type="Pfam" id="PF20990"/>
    </source>
</evidence>
<organism evidence="2 3">
    <name type="scientific">Bifidobacterium longum</name>
    <dbReference type="NCBI Taxonomy" id="216816"/>
    <lineage>
        <taxon>Bacteria</taxon>
        <taxon>Bacillati</taxon>
        <taxon>Actinomycetota</taxon>
        <taxon>Actinomycetes</taxon>
        <taxon>Bifidobacteriales</taxon>
        <taxon>Bifidobacteriaceae</taxon>
        <taxon>Bifidobacterium</taxon>
    </lineage>
</organism>
<evidence type="ECO:0000313" key="2">
    <source>
        <dbReference type="EMBL" id="MDW3127061.1"/>
    </source>
</evidence>
<evidence type="ECO:0000313" key="3">
    <source>
        <dbReference type="Proteomes" id="UP001277803"/>
    </source>
</evidence>
<dbReference type="EMBL" id="JAWLRA010000033">
    <property type="protein sequence ID" value="MDW3127061.1"/>
    <property type="molecule type" value="Genomic_DNA"/>
</dbReference>
<feature type="domain" description="Predicted membrane protein YciQ-like C-terminal" evidence="1">
    <location>
        <begin position="2"/>
        <end position="38"/>
    </location>
</feature>
<accession>A0AB35SBT4</accession>
<dbReference type="InterPro" id="IPR048389">
    <property type="entry name" value="YciQ-like_C"/>
</dbReference>
<dbReference type="AlphaFoldDB" id="A0AB35SBT4"/>
<protein>
    <submittedName>
        <fullName evidence="2">DUF2207 domain-containing protein</fullName>
    </submittedName>
</protein>
<name>A0AB35SBT4_BIFLN</name>